<evidence type="ECO:0000313" key="3">
    <source>
        <dbReference type="Proteomes" id="UP000290909"/>
    </source>
</evidence>
<keyword evidence="1" id="KW-0472">Membrane</keyword>
<dbReference type="AlphaFoldDB" id="A0A449BID1"/>
<keyword evidence="1" id="KW-1133">Transmembrane helix</keyword>
<dbReference type="RefSeq" id="WP_035369090.1">
    <property type="nucleotide sequence ID" value="NZ_LR215050.1"/>
</dbReference>
<dbReference type="STRING" id="1408416.GCA_000702765_00779"/>
<dbReference type="Proteomes" id="UP000290909">
    <property type="component" value="Chromosome"/>
</dbReference>
<keyword evidence="3" id="KW-1185">Reference proteome</keyword>
<sequence length="182" mass="21057">MKIWIKLIIVIPLLIIGAIFVFPSKLYVSFKGERYYENEYGYKSDSDRQITVEMIEERIMIKIAGDINVITIIHEENGLIYRISDGTTSKEFSESDNLTDEPLAPYVELGKDIYLMTNFFNEDFTPAFYIMFSILLVLGVVLNHFSVKKQKTKVEPFKLLGQIVSFFLIVFSLFVIMLLVLV</sequence>
<reference evidence="2 3" key="1">
    <citation type="submission" date="2019-01" db="EMBL/GenBank/DDBJ databases">
        <authorList>
            <consortium name="Pathogen Informatics"/>
        </authorList>
    </citation>
    <scope>NUCLEOTIDE SEQUENCE [LARGE SCALE GENOMIC DNA]</scope>
    <source>
        <strain evidence="2 3">NCTC10172</strain>
    </source>
</reference>
<name>A0A449BID1_9MOLU</name>
<keyword evidence="1" id="KW-0812">Transmembrane</keyword>
<organism evidence="2 3">
    <name type="scientific">Acholeplasma hippikon</name>
    <dbReference type="NCBI Taxonomy" id="264636"/>
    <lineage>
        <taxon>Bacteria</taxon>
        <taxon>Bacillati</taxon>
        <taxon>Mycoplasmatota</taxon>
        <taxon>Mollicutes</taxon>
        <taxon>Acholeplasmatales</taxon>
        <taxon>Acholeplasmataceae</taxon>
        <taxon>Acholeplasma</taxon>
    </lineage>
</organism>
<feature type="transmembrane region" description="Helical" evidence="1">
    <location>
        <begin position="7"/>
        <end position="28"/>
    </location>
</feature>
<feature type="transmembrane region" description="Helical" evidence="1">
    <location>
        <begin position="159"/>
        <end position="181"/>
    </location>
</feature>
<protein>
    <submittedName>
        <fullName evidence="2">Uncharacterized protein</fullName>
    </submittedName>
</protein>
<accession>A0A449BID1</accession>
<dbReference type="EMBL" id="LR215050">
    <property type="protein sequence ID" value="VEU82216.1"/>
    <property type="molecule type" value="Genomic_DNA"/>
</dbReference>
<proteinExistence type="predicted"/>
<dbReference type="KEGG" id="ahk:NCTC10172_00224"/>
<evidence type="ECO:0000313" key="2">
    <source>
        <dbReference type="EMBL" id="VEU82216.1"/>
    </source>
</evidence>
<gene>
    <name evidence="2" type="ORF">NCTC10172_00224</name>
</gene>
<evidence type="ECO:0000256" key="1">
    <source>
        <dbReference type="SAM" id="Phobius"/>
    </source>
</evidence>
<feature type="transmembrane region" description="Helical" evidence="1">
    <location>
        <begin position="127"/>
        <end position="147"/>
    </location>
</feature>